<dbReference type="AlphaFoldDB" id="A0AA39JL23"/>
<protein>
    <submittedName>
        <fullName evidence="2">Uncharacterized protein</fullName>
    </submittedName>
</protein>
<dbReference type="EMBL" id="JAUEPT010000026">
    <property type="protein sequence ID" value="KAK0442423.1"/>
    <property type="molecule type" value="Genomic_DNA"/>
</dbReference>
<organism evidence="2 3">
    <name type="scientific">Armillaria borealis</name>
    <dbReference type="NCBI Taxonomy" id="47425"/>
    <lineage>
        <taxon>Eukaryota</taxon>
        <taxon>Fungi</taxon>
        <taxon>Dikarya</taxon>
        <taxon>Basidiomycota</taxon>
        <taxon>Agaricomycotina</taxon>
        <taxon>Agaricomycetes</taxon>
        <taxon>Agaricomycetidae</taxon>
        <taxon>Agaricales</taxon>
        <taxon>Marasmiineae</taxon>
        <taxon>Physalacriaceae</taxon>
        <taxon>Armillaria</taxon>
    </lineage>
</organism>
<name>A0AA39JL23_9AGAR</name>
<evidence type="ECO:0000313" key="3">
    <source>
        <dbReference type="Proteomes" id="UP001175226"/>
    </source>
</evidence>
<gene>
    <name evidence="1" type="ORF">EV421DRAFT_1904194</name>
    <name evidence="2" type="ORF">EV421DRAFT_1904197</name>
</gene>
<reference evidence="2" key="1">
    <citation type="submission" date="2023-06" db="EMBL/GenBank/DDBJ databases">
        <authorList>
            <consortium name="Lawrence Berkeley National Laboratory"/>
            <person name="Ahrendt S."/>
            <person name="Sahu N."/>
            <person name="Indic B."/>
            <person name="Wong-Bajracharya J."/>
            <person name="Merenyi Z."/>
            <person name="Ke H.-M."/>
            <person name="Monk M."/>
            <person name="Kocsube S."/>
            <person name="Drula E."/>
            <person name="Lipzen A."/>
            <person name="Balint B."/>
            <person name="Henrissat B."/>
            <person name="Andreopoulos B."/>
            <person name="Martin F.M."/>
            <person name="Harder C.B."/>
            <person name="Rigling D."/>
            <person name="Ford K.L."/>
            <person name="Foster G.D."/>
            <person name="Pangilinan J."/>
            <person name="Papanicolaou A."/>
            <person name="Barry K."/>
            <person name="LaButti K."/>
            <person name="Viragh M."/>
            <person name="Koriabine M."/>
            <person name="Yan M."/>
            <person name="Riley R."/>
            <person name="Champramary S."/>
            <person name="Plett K.L."/>
            <person name="Tsai I.J."/>
            <person name="Slot J."/>
            <person name="Sipos G."/>
            <person name="Plett J."/>
            <person name="Nagy L.G."/>
            <person name="Grigoriev I.V."/>
        </authorList>
    </citation>
    <scope>NUCLEOTIDE SEQUENCE</scope>
    <source>
        <strain evidence="2">FPL87.14</strain>
    </source>
</reference>
<evidence type="ECO:0000313" key="2">
    <source>
        <dbReference type="EMBL" id="KAK0442423.1"/>
    </source>
</evidence>
<evidence type="ECO:0000313" key="1">
    <source>
        <dbReference type="EMBL" id="KAK0442420.1"/>
    </source>
</evidence>
<dbReference type="Proteomes" id="UP001175226">
    <property type="component" value="Unassembled WGS sequence"/>
</dbReference>
<comment type="caution">
    <text evidence="2">The sequence shown here is derived from an EMBL/GenBank/DDBJ whole genome shotgun (WGS) entry which is preliminary data.</text>
</comment>
<accession>A0AA39JL23</accession>
<dbReference type="EMBL" id="JAUEPT010000026">
    <property type="protein sequence ID" value="KAK0442420.1"/>
    <property type="molecule type" value="Genomic_DNA"/>
</dbReference>
<keyword evidence="3" id="KW-1185">Reference proteome</keyword>
<sequence length="127" mass="14845">MVVYLSHVPFHPDARLHPQDTQSERVIGRDVCYVVIGTTHPLRVFKINARWLGTVLVGMEYRVEGWTLISQRGHVLLSSTSLRNRRCYTLHYCEHGLWEVVDNIINREMTLTSLKRRYRISSAVRIV</sequence>
<proteinExistence type="predicted"/>